<evidence type="ECO:0000259" key="6">
    <source>
        <dbReference type="Pfam" id="PF16399"/>
    </source>
</evidence>
<dbReference type="InterPro" id="IPR045055">
    <property type="entry name" value="DNA2/NAM7-like"/>
</dbReference>
<dbReference type="InterPro" id="IPR048966">
    <property type="entry name" value="Aquarius_b-barrel"/>
</dbReference>
<dbReference type="EMBL" id="CH476621">
    <property type="protein sequence ID" value="EDN91262.1"/>
    <property type="molecule type" value="Genomic_DNA"/>
</dbReference>
<evidence type="ECO:0000313" key="9">
    <source>
        <dbReference type="EMBL" id="EDN91262.1"/>
    </source>
</evidence>
<dbReference type="HOGENOM" id="CLU_001195_0_0_1"/>
<proteinExistence type="inferred from homology"/>
<dbReference type="InterPro" id="IPR041679">
    <property type="entry name" value="DNA2/NAM7-like_C"/>
</dbReference>
<gene>
    <name evidence="9" type="ORF">SS1G_00665</name>
</gene>
<name>A7E5U0_SCLS1</name>
<dbReference type="Pfam" id="PF21144">
    <property type="entry name" value="Aquarius_N_3rd"/>
    <property type="match status" value="1"/>
</dbReference>
<keyword evidence="1" id="KW-0067">ATP-binding</keyword>
<reference evidence="10" key="1">
    <citation type="journal article" date="2011" name="PLoS Genet.">
        <title>Genomic analysis of the necrotrophic fungal pathogens Sclerotinia sclerotiorum and Botrytis cinerea.</title>
        <authorList>
            <person name="Amselem J."/>
            <person name="Cuomo C.A."/>
            <person name="van Kan J.A."/>
            <person name="Viaud M."/>
            <person name="Benito E.P."/>
            <person name="Couloux A."/>
            <person name="Coutinho P.M."/>
            <person name="de Vries R.P."/>
            <person name="Dyer P.S."/>
            <person name="Fillinger S."/>
            <person name="Fournier E."/>
            <person name="Gout L."/>
            <person name="Hahn M."/>
            <person name="Kohn L."/>
            <person name="Lapalu N."/>
            <person name="Plummer K.M."/>
            <person name="Pradier J.M."/>
            <person name="Quevillon E."/>
            <person name="Sharon A."/>
            <person name="Simon A."/>
            <person name="ten Have A."/>
            <person name="Tudzynski B."/>
            <person name="Tudzynski P."/>
            <person name="Wincker P."/>
            <person name="Andrew M."/>
            <person name="Anthouard V."/>
            <person name="Beever R.E."/>
            <person name="Beffa R."/>
            <person name="Benoit I."/>
            <person name="Bouzid O."/>
            <person name="Brault B."/>
            <person name="Chen Z."/>
            <person name="Choquer M."/>
            <person name="Collemare J."/>
            <person name="Cotton P."/>
            <person name="Danchin E.G."/>
            <person name="Da Silva C."/>
            <person name="Gautier A."/>
            <person name="Giraud C."/>
            <person name="Giraud T."/>
            <person name="Gonzalez C."/>
            <person name="Grossetete S."/>
            <person name="Guldener U."/>
            <person name="Henrissat B."/>
            <person name="Howlett B.J."/>
            <person name="Kodira C."/>
            <person name="Kretschmer M."/>
            <person name="Lappartient A."/>
            <person name="Leroch M."/>
            <person name="Levis C."/>
            <person name="Mauceli E."/>
            <person name="Neuveglise C."/>
            <person name="Oeser B."/>
            <person name="Pearson M."/>
            <person name="Poulain J."/>
            <person name="Poussereau N."/>
            <person name="Quesneville H."/>
            <person name="Rascle C."/>
            <person name="Schumacher J."/>
            <person name="Segurens B."/>
            <person name="Sexton A."/>
            <person name="Silva E."/>
            <person name="Sirven C."/>
            <person name="Soanes D.M."/>
            <person name="Talbot N.J."/>
            <person name="Templeton M."/>
            <person name="Yandava C."/>
            <person name="Yarden O."/>
            <person name="Zeng Q."/>
            <person name="Rollins J.A."/>
            <person name="Lebrun M.H."/>
            <person name="Dickman M."/>
        </authorList>
    </citation>
    <scope>NUCLEOTIDE SEQUENCE [LARGE SCALE GENOMIC DNA]</scope>
    <source>
        <strain evidence="10">ATCC 18683 / 1980 / Ss-1</strain>
    </source>
</reference>
<dbReference type="Pfam" id="PF13086">
    <property type="entry name" value="AAA_11"/>
    <property type="match status" value="1"/>
</dbReference>
<keyword evidence="1" id="KW-0347">Helicase</keyword>
<evidence type="ECO:0000313" key="10">
    <source>
        <dbReference type="Proteomes" id="UP000001312"/>
    </source>
</evidence>
<keyword evidence="2" id="KW-0507">mRNA processing</keyword>
<dbReference type="InterPro" id="IPR032174">
    <property type="entry name" value="Aquarius_N"/>
</dbReference>
<dbReference type="FunFam" id="3.40.50.300:FF:000507">
    <property type="entry name" value="Pre-mRNA-splicing factor"/>
    <property type="match status" value="1"/>
</dbReference>
<dbReference type="InterPro" id="IPR026300">
    <property type="entry name" value="CWF11_fam"/>
</dbReference>
<dbReference type="Gene3D" id="3.40.50.300">
    <property type="entry name" value="P-loop containing nucleotide triphosphate hydrolases"/>
    <property type="match status" value="2"/>
</dbReference>
<comment type="similarity">
    <text evidence="2">Belongs to the CWF11 family.</text>
</comment>
<feature type="domain" description="RNA helicase aquarius beta-barrel" evidence="7">
    <location>
        <begin position="447"/>
        <end position="606"/>
    </location>
</feature>
<feature type="domain" description="RNA helicase aquarius insertion" evidence="8">
    <location>
        <begin position="654"/>
        <end position="745"/>
    </location>
</feature>
<feature type="region of interest" description="Disordered" evidence="3">
    <location>
        <begin position="700"/>
        <end position="744"/>
    </location>
</feature>
<dbReference type="GO" id="GO:0003729">
    <property type="term" value="F:mRNA binding"/>
    <property type="evidence" value="ECO:0000318"/>
    <property type="project" value="GO_Central"/>
</dbReference>
<evidence type="ECO:0000259" key="5">
    <source>
        <dbReference type="Pfam" id="PF13087"/>
    </source>
</evidence>
<dbReference type="CDD" id="cd18808">
    <property type="entry name" value="SF1_C_Upf1"/>
    <property type="match status" value="1"/>
</dbReference>
<dbReference type="InterPro" id="IPR047187">
    <property type="entry name" value="SF1_C_Upf1"/>
</dbReference>
<evidence type="ECO:0000259" key="7">
    <source>
        <dbReference type="Pfam" id="PF21143"/>
    </source>
</evidence>
<evidence type="ECO:0000256" key="3">
    <source>
        <dbReference type="SAM" id="MobiDB-lite"/>
    </source>
</evidence>
<dbReference type="GO" id="GO:0004386">
    <property type="term" value="F:helicase activity"/>
    <property type="evidence" value="ECO:0007669"/>
    <property type="project" value="InterPro"/>
</dbReference>
<dbReference type="OMA" id="YRVWLDC"/>
<dbReference type="Pfam" id="PF21143">
    <property type="entry name" value="Aquarius_N_2nd"/>
    <property type="match status" value="1"/>
</dbReference>
<feature type="region of interest" description="Disordered" evidence="3">
    <location>
        <begin position="1"/>
        <end position="26"/>
    </location>
</feature>
<keyword evidence="2" id="KW-0539">Nucleus</keyword>
<dbReference type="STRING" id="665079.A7E5U0"/>
<keyword evidence="1" id="KW-0378">Hydrolase</keyword>
<dbReference type="PANTHER" id="PTHR10887:SF5">
    <property type="entry name" value="RNA HELICASE AQUARIUS"/>
    <property type="match status" value="1"/>
</dbReference>
<dbReference type="CDD" id="cd17935">
    <property type="entry name" value="EEXXQc_AQR"/>
    <property type="match status" value="1"/>
</dbReference>
<dbReference type="SUPFAM" id="SSF52540">
    <property type="entry name" value="P-loop containing nucleoside triphosphate hydrolases"/>
    <property type="match status" value="1"/>
</dbReference>
<dbReference type="InterPro" id="IPR048967">
    <property type="entry name" value="Aquarius_insert"/>
</dbReference>
<accession>A7E5U0</accession>
<protein>
    <recommendedName>
        <fullName evidence="2">Pre-mRNA-splicing factor</fullName>
    </recommendedName>
</protein>
<comment type="subunit">
    <text evidence="2">Belongs to the 40S cdc5-associated complex (or cwf complex), a spliceosome sub-complex reminiscent of a late-stage spliceosome.</text>
</comment>
<organism evidence="9 10">
    <name type="scientific">Sclerotinia sclerotiorum (strain ATCC 18683 / 1980 / Ss-1)</name>
    <name type="common">White mold</name>
    <name type="synonym">Whetzelinia sclerotiorum</name>
    <dbReference type="NCBI Taxonomy" id="665079"/>
    <lineage>
        <taxon>Eukaryota</taxon>
        <taxon>Fungi</taxon>
        <taxon>Dikarya</taxon>
        <taxon>Ascomycota</taxon>
        <taxon>Pezizomycotina</taxon>
        <taxon>Leotiomycetes</taxon>
        <taxon>Helotiales</taxon>
        <taxon>Sclerotiniaceae</taxon>
        <taxon>Sclerotinia</taxon>
    </lineage>
</organism>
<dbReference type="GO" id="GO:0005684">
    <property type="term" value="C:U2-type spliceosomal complex"/>
    <property type="evidence" value="ECO:0007669"/>
    <property type="project" value="UniProtKB-UniRule"/>
</dbReference>
<dbReference type="Proteomes" id="UP000001312">
    <property type="component" value="Unassembled WGS sequence"/>
</dbReference>
<dbReference type="PANTHER" id="PTHR10887">
    <property type="entry name" value="DNA2/NAM7 HELICASE FAMILY"/>
    <property type="match status" value="1"/>
</dbReference>
<keyword evidence="1" id="KW-0547">Nucleotide-binding</keyword>
<dbReference type="InterPro" id="IPR041677">
    <property type="entry name" value="DNA2/NAM7_AAA_11"/>
</dbReference>
<evidence type="ECO:0000256" key="1">
    <source>
        <dbReference type="ARBA" id="ARBA00022806"/>
    </source>
</evidence>
<dbReference type="GeneID" id="5494454"/>
<dbReference type="Pfam" id="PF13087">
    <property type="entry name" value="AAA_12"/>
    <property type="match status" value="1"/>
</dbReference>
<dbReference type="InParanoid" id="A7E5U0"/>
<dbReference type="PIRSF" id="PIRSF038901">
    <property type="entry name" value="AQR_cwf11"/>
    <property type="match status" value="1"/>
</dbReference>
<comment type="subcellular location">
    <subcellularLocation>
        <location evidence="2">Nucleus</location>
    </subcellularLocation>
</comment>
<dbReference type="GO" id="GO:0045292">
    <property type="term" value="P:mRNA cis splicing, via spliceosome"/>
    <property type="evidence" value="ECO:0007669"/>
    <property type="project" value="UniProtKB-UniRule"/>
</dbReference>
<dbReference type="eggNOG" id="KOG1806">
    <property type="taxonomic scope" value="Eukaryota"/>
</dbReference>
<evidence type="ECO:0000259" key="8">
    <source>
        <dbReference type="Pfam" id="PF21144"/>
    </source>
</evidence>
<evidence type="ECO:0000256" key="2">
    <source>
        <dbReference type="PIRNR" id="PIRNR038901"/>
    </source>
</evidence>
<dbReference type="GO" id="GO:0071013">
    <property type="term" value="C:catalytic step 2 spliceosome"/>
    <property type="evidence" value="ECO:0000318"/>
    <property type="project" value="GO_Central"/>
</dbReference>
<feature type="domain" description="DNA2/NAM7 helicase-like C-terminal" evidence="5">
    <location>
        <begin position="1064"/>
        <end position="1256"/>
    </location>
</feature>
<feature type="region of interest" description="Disordered" evidence="3">
    <location>
        <begin position="1362"/>
        <end position="1381"/>
    </location>
</feature>
<comment type="function">
    <text evidence="2">Involved in mRNA splicing where it associates with cdc5 and the other cwf proteins as part of the spliceosome.</text>
</comment>
<dbReference type="RefSeq" id="XP_001598576.1">
    <property type="nucleotide sequence ID" value="XM_001598526.1"/>
</dbReference>
<sequence>MAPRTKGRGQGKAVEEDTGVLPSEVPQNESSFAQLAAKHWLKPSKKSAKVKVKPDVIKAEIWDVLEQENFSFRSLLTLESLHILENYLWPGYSEDASNFHILLMVLIVNVRTREHLPTWDIFADNTSDFSALFRRILSMTLDTTLSATIRTHLLSFIISAFQSLDNGIVRKECAPLVSISIWHNISSEKKREKILDHTVQLKKAWRAAAKRYDASDEPTKARLRFERSWLLTLILDFFNQLYGEKIKTENVQYCERFIEFLSDLQSQLPTRRYVNTLLQDLHVLPTIRLSPAFNDEENGLLRDLYALFKHYTYFAINDHTGVQHSRTEAYERHCATLASLQRTALKHFKEKLTILALSNYSSIDKRVELESHLESLTDAEMTELCNLLDLRTSYPPSTNVIVDRRFLLEILLSTHEKRKTFQETARDLSILPTESTLFERTLLRNDGFDGSQPLAIPKLNLHILEVVPPLVGDDKPAVIRAEITIDVSRMAENIRREWDSLRPDDVIFLLSVKATDESSMIADGGATTSDAQKLGLRYLRAAEVIQVQDDRGRSLMNYNGQVNGNARAGSRRLQLKLDAAMYKEDKDRVDRGKPDIYETINVAVRRRGRENNFKPILESIRSLTLSDVPLAPWLHEVFLGYGDPTGANYTRLSNQLKKVDYRDTFLDWQHLIESLPGRTIQPNDDVTGSFGPPYVLQTVAKAAEPPARPTKKRRREAEPTPNEEPQAIQVSSYKPPSTGPYPMDAPKLNQVRFTPAQVEAIISGTQPGLTVIVGPPGTGKTDVATQIINNLYHNFPNQRTLLIAHSNQALNQLFQKIVALDIDERHLLRLGHGEEELDTETNFSKHGRVESFLENRDGYLREVDRLAANFGAPGAHGSSAETAGYFNSVYVEPAWTRFQEVMKDPESTTESIISAFPFHYYFSNAPQPLFPPGADKDAAIDVATGCYHHITKIFTELEDVRPFEILRRDRDKANYLLTNEARIIAMTSTHAAMRRREISSLGFHYDNVVMEEAAQITEIENFIPMALQKPKSGGTPLQRVVLCGDHFQNSPVIQNLAFRHYANLEQSLFSRLVRLGVPTINLDQQGRARPSIASLYSWRYQNLGNLPTVSTTSEYQTANAGFKYDYQFIQVPDYKGKGEMEPTPHFIQNLGEAEYAVAIYQYMRLLGYPASKISILSTYAGQRALIKDVLSHRCAKNPLFGLPKIVTTVDKYQGEQNDYVVLSLTRTSRVGYLRDVRRLTVALSRARLGLYILGRREVFESCFELKQAFDILLSRPDKLMLSTGEMWPSQRILADEESLDSVPGEAVMEGVEHLGQYVFEMTNSKIRQLREERGLPEVGAEILAIEERKVVGDADEDVDQFEGLEEDDEILEGEEELDVVD</sequence>
<keyword evidence="2" id="KW-0508">mRNA splicing</keyword>
<keyword evidence="10" id="KW-1185">Reference proteome</keyword>
<evidence type="ECO:0000259" key="4">
    <source>
        <dbReference type="Pfam" id="PF13086"/>
    </source>
</evidence>
<feature type="domain" description="DNA2/NAM7 helicase helicase" evidence="4">
    <location>
        <begin position="766"/>
        <end position="1053"/>
    </location>
</feature>
<dbReference type="Pfam" id="PF16399">
    <property type="entry name" value="Aquarius_N_1st"/>
    <property type="match status" value="1"/>
</dbReference>
<dbReference type="KEGG" id="ssl:SS1G_00665"/>
<dbReference type="InterPro" id="IPR027417">
    <property type="entry name" value="P-loop_NTPase"/>
</dbReference>
<feature type="domain" description="RNA helicase aquarius N-terminal" evidence="6">
    <location>
        <begin position="32"/>
        <end position="419"/>
    </location>
</feature>